<evidence type="ECO:0000313" key="9">
    <source>
        <dbReference type="EMBL" id="CAL4781678.1"/>
    </source>
</evidence>
<dbReference type="Proteomes" id="UP001152797">
    <property type="component" value="Unassembled WGS sequence"/>
</dbReference>
<accession>A0A9P1CN09</accession>
<dbReference type="SMART" id="SM00320">
    <property type="entry name" value="WD40"/>
    <property type="match status" value="7"/>
</dbReference>
<dbReference type="InterPro" id="IPR004000">
    <property type="entry name" value="Actin"/>
</dbReference>
<dbReference type="EMBL" id="CAMXCT010001943">
    <property type="protein sequence ID" value="CAI3994366.1"/>
    <property type="molecule type" value="Genomic_DNA"/>
</dbReference>
<dbReference type="PROSITE" id="PS00678">
    <property type="entry name" value="WD_REPEATS_1"/>
    <property type="match status" value="1"/>
</dbReference>
<dbReference type="EMBL" id="CAMXCT030001943">
    <property type="protein sequence ID" value="CAL4781678.1"/>
    <property type="molecule type" value="Genomic_DNA"/>
</dbReference>
<dbReference type="SMART" id="SM00268">
    <property type="entry name" value="ACTIN"/>
    <property type="match status" value="1"/>
</dbReference>
<comment type="similarity">
    <text evidence="6">Belongs to the actin family.</text>
</comment>
<dbReference type="GO" id="GO:0071011">
    <property type="term" value="C:precatalytic spliceosome"/>
    <property type="evidence" value="ECO:0007669"/>
    <property type="project" value="TreeGrafter"/>
</dbReference>
<sequence length="744" mass="83108">MEAVWDYTFKKLGIVNPADHKVLQTEAALNPSRNREKMVEIMFEKYGFAGVNVSVQAILALNSRGLQSGFVVDSGDGVTHLVPVTEGYLEPALVQRVNLAGRHVTEQLMKLLVGQGHPLNSTTDFETVREVKQKLCYVAYDPEAEKKLARETTLVDRQYVLPDSRTMRVGAERFMAPEILFNPALAGHGDADGLADLVFNTIRKSDIHVQKDYFQQILLSGGTTMFPGMSSRLEKDLKALYLKNVLRGDTSRASKFRVHVEADPMETQFVDLPDSILCQVQHVASQDQLRKSLKRTHDIFVGNEELKRVEDGRGTDMMLRMKMHDEYEHIRDVPEQVTDENAVLPFLRSAPADDATREALPSSITQMLTDGETGQKSGPAVGPVMPLVPKVSGDPSTQIQVRPLRERPEIPKPIWHPPWKLMRVMSGHEGWVRTVAVDPTNEWFASSGNDRLIKIWDLASGTLKLSLTGHVSTVRAVAISDRHPYLFSASEDCEVKCWDLEQNMVIRNYHGHLSGVYCLVLHPTLNILATGGRDGSVRIWDMRTKTGIFVFTGHTNAICSLASQASEPQFISGSMDRMVRLWDLAAGKCAVTLTNHKKSVRALAIHPTEYTFVSCSSDNNKVWKCPKGAFERNIQGHNSIVNCCTIREGQQGSSQLIAGTDNGYLHFWDWRSGHKFQSLEAIPQPGSMSAENAIFDMALDQSGSRLITAECDKTVKIYREDPNATPETHPLNWKAPKLNADHRY</sequence>
<dbReference type="InterPro" id="IPR020472">
    <property type="entry name" value="WD40_PAC1"/>
</dbReference>
<dbReference type="Pfam" id="PF00400">
    <property type="entry name" value="WD40"/>
    <property type="match status" value="7"/>
</dbReference>
<dbReference type="Gene3D" id="3.90.640.10">
    <property type="entry name" value="Actin, Chain A, domain 4"/>
    <property type="match status" value="1"/>
</dbReference>
<gene>
    <name evidence="7" type="ORF">C1SCF055_LOCUS21016</name>
</gene>
<keyword evidence="10" id="KW-1185">Reference proteome</keyword>
<dbReference type="OrthoDB" id="10256122at2759"/>
<dbReference type="InterPro" id="IPR045241">
    <property type="entry name" value="Prp46/PLRG1-like"/>
</dbReference>
<dbReference type="InterPro" id="IPR001680">
    <property type="entry name" value="WD40_rpt"/>
</dbReference>
<evidence type="ECO:0000256" key="4">
    <source>
        <dbReference type="ARBA" id="ARBA00049360"/>
    </source>
</evidence>
<dbReference type="GO" id="GO:0000398">
    <property type="term" value="P:mRNA splicing, via spliceosome"/>
    <property type="evidence" value="ECO:0007669"/>
    <property type="project" value="InterPro"/>
</dbReference>
<evidence type="ECO:0000256" key="2">
    <source>
        <dbReference type="ARBA" id="ARBA00022737"/>
    </source>
</evidence>
<dbReference type="InterPro" id="IPR015943">
    <property type="entry name" value="WD40/YVTN_repeat-like_dom_sf"/>
</dbReference>
<proteinExistence type="inferred from homology"/>
<dbReference type="Pfam" id="PF00022">
    <property type="entry name" value="Actin"/>
    <property type="match status" value="1"/>
</dbReference>
<dbReference type="InterPro" id="IPR043129">
    <property type="entry name" value="ATPase_NBD"/>
</dbReference>
<dbReference type="PRINTS" id="PR00190">
    <property type="entry name" value="ACTIN"/>
</dbReference>
<dbReference type="FunFam" id="3.90.640.10:FF:000007">
    <property type="entry name" value="Actin like 7B"/>
    <property type="match status" value="1"/>
</dbReference>
<feature type="repeat" description="WD" evidence="5">
    <location>
        <begin position="425"/>
        <end position="466"/>
    </location>
</feature>
<reference evidence="7" key="1">
    <citation type="submission" date="2022-10" db="EMBL/GenBank/DDBJ databases">
        <authorList>
            <person name="Chen Y."/>
            <person name="Dougan E. K."/>
            <person name="Chan C."/>
            <person name="Rhodes N."/>
            <person name="Thang M."/>
        </authorList>
    </citation>
    <scope>NUCLEOTIDE SEQUENCE</scope>
</reference>
<dbReference type="PANTHER" id="PTHR19923:SF0">
    <property type="entry name" value="PLEIOTROPIC REGULATOR 1"/>
    <property type="match status" value="1"/>
</dbReference>
<dbReference type="GO" id="GO:0071013">
    <property type="term" value="C:catalytic step 2 spliceosome"/>
    <property type="evidence" value="ECO:0007669"/>
    <property type="project" value="TreeGrafter"/>
</dbReference>
<evidence type="ECO:0000256" key="1">
    <source>
        <dbReference type="ARBA" id="ARBA00022574"/>
    </source>
</evidence>
<dbReference type="PANTHER" id="PTHR19923">
    <property type="entry name" value="WD40 REPEAT PROTEINPRL1/PRL2-RELATED"/>
    <property type="match status" value="1"/>
</dbReference>
<dbReference type="Gene3D" id="2.130.10.10">
    <property type="entry name" value="YVTN repeat-like/Quinoprotein amine dehydrogenase"/>
    <property type="match status" value="1"/>
</dbReference>
<dbReference type="SUPFAM" id="SSF53067">
    <property type="entry name" value="Actin-like ATPase domain"/>
    <property type="match status" value="2"/>
</dbReference>
<dbReference type="PROSITE" id="PS50082">
    <property type="entry name" value="WD_REPEATS_2"/>
    <property type="match status" value="4"/>
</dbReference>
<feature type="repeat" description="WD" evidence="5">
    <location>
        <begin position="467"/>
        <end position="508"/>
    </location>
</feature>
<dbReference type="CDD" id="cd00200">
    <property type="entry name" value="WD40"/>
    <property type="match status" value="1"/>
</dbReference>
<comment type="similarity">
    <text evidence="3">Belongs to the WD repeat PRL1/PRL2 family.</text>
</comment>
<evidence type="ECO:0000313" key="8">
    <source>
        <dbReference type="EMBL" id="CAL1147741.1"/>
    </source>
</evidence>
<feature type="repeat" description="WD" evidence="5">
    <location>
        <begin position="551"/>
        <end position="592"/>
    </location>
</feature>
<dbReference type="PROSITE" id="PS50294">
    <property type="entry name" value="WD_REPEATS_REGION"/>
    <property type="match status" value="4"/>
</dbReference>
<dbReference type="EMBL" id="CAMXCT020001943">
    <property type="protein sequence ID" value="CAL1147741.1"/>
    <property type="molecule type" value="Genomic_DNA"/>
</dbReference>
<evidence type="ECO:0000256" key="3">
    <source>
        <dbReference type="ARBA" id="ARBA00025726"/>
    </source>
</evidence>
<keyword evidence="1 5" id="KW-0853">WD repeat</keyword>
<organism evidence="7">
    <name type="scientific">Cladocopium goreaui</name>
    <dbReference type="NCBI Taxonomy" id="2562237"/>
    <lineage>
        <taxon>Eukaryota</taxon>
        <taxon>Sar</taxon>
        <taxon>Alveolata</taxon>
        <taxon>Dinophyceae</taxon>
        <taxon>Suessiales</taxon>
        <taxon>Symbiodiniaceae</taxon>
        <taxon>Cladocopium</taxon>
    </lineage>
</organism>
<evidence type="ECO:0000313" key="7">
    <source>
        <dbReference type="EMBL" id="CAI3994366.1"/>
    </source>
</evidence>
<dbReference type="GO" id="GO:0000974">
    <property type="term" value="C:Prp19 complex"/>
    <property type="evidence" value="ECO:0007669"/>
    <property type="project" value="TreeGrafter"/>
</dbReference>
<reference evidence="8" key="2">
    <citation type="submission" date="2024-04" db="EMBL/GenBank/DDBJ databases">
        <authorList>
            <person name="Chen Y."/>
            <person name="Shah S."/>
            <person name="Dougan E. K."/>
            <person name="Thang M."/>
            <person name="Chan C."/>
        </authorList>
    </citation>
    <scope>NUCLEOTIDE SEQUENCE [LARGE SCALE GENOMIC DNA]</scope>
</reference>
<dbReference type="PRINTS" id="PR00320">
    <property type="entry name" value="GPROTEINBRPT"/>
</dbReference>
<feature type="repeat" description="WD" evidence="5">
    <location>
        <begin position="509"/>
        <end position="550"/>
    </location>
</feature>
<evidence type="ECO:0000256" key="6">
    <source>
        <dbReference type="RuleBase" id="RU000487"/>
    </source>
</evidence>
<dbReference type="Gene3D" id="3.30.420.40">
    <property type="match status" value="2"/>
</dbReference>
<protein>
    <submittedName>
        <fullName evidence="9">Pleiotropic regulator 1</fullName>
    </submittedName>
</protein>
<dbReference type="FunFam" id="2.130.10.10:FF:000012">
    <property type="entry name" value="Putative pleiotropic regulator 1"/>
    <property type="match status" value="1"/>
</dbReference>
<evidence type="ECO:0000256" key="5">
    <source>
        <dbReference type="PROSITE-ProRule" id="PRU00221"/>
    </source>
</evidence>
<name>A0A9P1CN09_9DINO</name>
<dbReference type="InterPro" id="IPR036322">
    <property type="entry name" value="WD40_repeat_dom_sf"/>
</dbReference>
<dbReference type="SUPFAM" id="SSF50978">
    <property type="entry name" value="WD40 repeat-like"/>
    <property type="match status" value="1"/>
</dbReference>
<comment type="caution">
    <text evidence="7">The sequence shown here is derived from an EMBL/GenBank/DDBJ whole genome shotgun (WGS) entry which is preliminary data.</text>
</comment>
<dbReference type="InterPro" id="IPR019775">
    <property type="entry name" value="WD40_repeat_CS"/>
</dbReference>
<evidence type="ECO:0000313" key="10">
    <source>
        <dbReference type="Proteomes" id="UP001152797"/>
    </source>
</evidence>
<dbReference type="AlphaFoldDB" id="A0A9P1CN09"/>
<keyword evidence="2" id="KW-0677">Repeat</keyword>
<comment type="catalytic activity">
    <reaction evidence="4">
        <text>ATP + H2O = ADP + phosphate + H(+)</text>
        <dbReference type="Rhea" id="RHEA:13065"/>
        <dbReference type="ChEBI" id="CHEBI:15377"/>
        <dbReference type="ChEBI" id="CHEBI:15378"/>
        <dbReference type="ChEBI" id="CHEBI:30616"/>
        <dbReference type="ChEBI" id="CHEBI:43474"/>
        <dbReference type="ChEBI" id="CHEBI:456216"/>
    </reaction>
</comment>